<sequence>MITDERQVDRLQVQHHLFRTLWGGNFCSPIAEELRAGGSYVLDVGCGPGTWICDMATDFPNSNFTGVDIVTTFPTERPRNVTFKNGGVITGLPFPDNTFDFVHMSSKVLYFTEAEWRTKIVVELVRVLKPGGYLELEDGDGECYNMNMNPFIVQQIEEIMVSSGLINIRHREVVIPIGNWGGNLGVLMVDLVGSLFYGLRDKITNQMKIRPKDFDRILETCKNELDVYKTYAKSYRFYAMKA</sequence>
<keyword evidence="1" id="KW-0472">Membrane</keyword>
<protein>
    <submittedName>
        <fullName evidence="3">12006_t:CDS:1</fullName>
    </submittedName>
</protein>
<accession>A0A9N9G1L8</accession>
<organism evidence="3 4">
    <name type="scientific">Funneliformis mosseae</name>
    <name type="common">Endomycorrhizal fungus</name>
    <name type="synonym">Glomus mosseae</name>
    <dbReference type="NCBI Taxonomy" id="27381"/>
    <lineage>
        <taxon>Eukaryota</taxon>
        <taxon>Fungi</taxon>
        <taxon>Fungi incertae sedis</taxon>
        <taxon>Mucoromycota</taxon>
        <taxon>Glomeromycotina</taxon>
        <taxon>Glomeromycetes</taxon>
        <taxon>Glomerales</taxon>
        <taxon>Glomeraceae</taxon>
        <taxon>Funneliformis</taxon>
    </lineage>
</organism>
<evidence type="ECO:0000259" key="2">
    <source>
        <dbReference type="Pfam" id="PF13649"/>
    </source>
</evidence>
<dbReference type="PANTHER" id="PTHR43591:SF24">
    <property type="entry name" value="2-METHOXY-6-POLYPRENYL-1,4-BENZOQUINOL METHYLASE, MITOCHONDRIAL"/>
    <property type="match status" value="1"/>
</dbReference>
<dbReference type="PANTHER" id="PTHR43591">
    <property type="entry name" value="METHYLTRANSFERASE"/>
    <property type="match status" value="1"/>
</dbReference>
<evidence type="ECO:0000313" key="3">
    <source>
        <dbReference type="EMBL" id="CAG8570946.1"/>
    </source>
</evidence>
<dbReference type="EMBL" id="CAJVPP010001743">
    <property type="protein sequence ID" value="CAG8570946.1"/>
    <property type="molecule type" value="Genomic_DNA"/>
</dbReference>
<feature type="transmembrane region" description="Helical" evidence="1">
    <location>
        <begin position="180"/>
        <end position="199"/>
    </location>
</feature>
<dbReference type="InterPro" id="IPR041698">
    <property type="entry name" value="Methyltransf_25"/>
</dbReference>
<dbReference type="GO" id="GO:0008168">
    <property type="term" value="F:methyltransferase activity"/>
    <property type="evidence" value="ECO:0007669"/>
    <property type="project" value="TreeGrafter"/>
</dbReference>
<feature type="domain" description="Methyltransferase" evidence="2">
    <location>
        <begin position="41"/>
        <end position="132"/>
    </location>
</feature>
<keyword evidence="4" id="KW-1185">Reference proteome</keyword>
<proteinExistence type="predicted"/>
<evidence type="ECO:0000313" key="4">
    <source>
        <dbReference type="Proteomes" id="UP000789375"/>
    </source>
</evidence>
<dbReference type="SUPFAM" id="SSF53335">
    <property type="entry name" value="S-adenosyl-L-methionine-dependent methyltransferases"/>
    <property type="match status" value="1"/>
</dbReference>
<name>A0A9N9G1L8_FUNMO</name>
<dbReference type="Pfam" id="PF13649">
    <property type="entry name" value="Methyltransf_25"/>
    <property type="match status" value="1"/>
</dbReference>
<keyword evidence="1" id="KW-0812">Transmembrane</keyword>
<comment type="caution">
    <text evidence="3">The sequence shown here is derived from an EMBL/GenBank/DDBJ whole genome shotgun (WGS) entry which is preliminary data.</text>
</comment>
<dbReference type="InterPro" id="IPR029063">
    <property type="entry name" value="SAM-dependent_MTases_sf"/>
</dbReference>
<dbReference type="Proteomes" id="UP000789375">
    <property type="component" value="Unassembled WGS sequence"/>
</dbReference>
<gene>
    <name evidence="3" type="ORF">FMOSSE_LOCUS7448</name>
</gene>
<keyword evidence="1" id="KW-1133">Transmembrane helix</keyword>
<dbReference type="CDD" id="cd02440">
    <property type="entry name" value="AdoMet_MTases"/>
    <property type="match status" value="1"/>
</dbReference>
<dbReference type="Gene3D" id="3.40.50.150">
    <property type="entry name" value="Vaccinia Virus protein VP39"/>
    <property type="match status" value="1"/>
</dbReference>
<evidence type="ECO:0000256" key="1">
    <source>
        <dbReference type="SAM" id="Phobius"/>
    </source>
</evidence>
<reference evidence="3" key="1">
    <citation type="submission" date="2021-06" db="EMBL/GenBank/DDBJ databases">
        <authorList>
            <person name="Kallberg Y."/>
            <person name="Tangrot J."/>
            <person name="Rosling A."/>
        </authorList>
    </citation>
    <scope>NUCLEOTIDE SEQUENCE</scope>
    <source>
        <strain evidence="3">87-6 pot B 2015</strain>
    </source>
</reference>
<dbReference type="AlphaFoldDB" id="A0A9N9G1L8"/>